<dbReference type="AlphaFoldDB" id="W4VI21"/>
<proteinExistence type="predicted"/>
<dbReference type="InterPro" id="IPR019649">
    <property type="entry name" value="DUF2512"/>
</dbReference>
<name>W4VI21_9BACI</name>
<feature type="transmembrane region" description="Helical" evidence="1">
    <location>
        <begin position="61"/>
        <end position="78"/>
    </location>
</feature>
<feature type="transmembrane region" description="Helical" evidence="1">
    <location>
        <begin position="84"/>
        <end position="105"/>
    </location>
</feature>
<dbReference type="EMBL" id="BAVS01000007">
    <property type="protein sequence ID" value="GAE92867.1"/>
    <property type="molecule type" value="Genomic_DNA"/>
</dbReference>
<comment type="caution">
    <text evidence="2">The sequence shown here is derived from an EMBL/GenBank/DDBJ whole genome shotgun (WGS) entry which is preliminary data.</text>
</comment>
<dbReference type="RefSeq" id="WP_035722918.1">
    <property type="nucleotide sequence ID" value="NZ_BAVS01000007.1"/>
</dbReference>
<keyword evidence="3" id="KW-1185">Reference proteome</keyword>
<keyword evidence="1" id="KW-0812">Transmembrane</keyword>
<evidence type="ECO:0000256" key="1">
    <source>
        <dbReference type="SAM" id="Phobius"/>
    </source>
</evidence>
<dbReference type="eggNOG" id="ENOG5032Z7G">
    <property type="taxonomic scope" value="Bacteria"/>
</dbReference>
<accession>W4VI21</accession>
<protein>
    <submittedName>
        <fullName evidence="2">Integral membrane protein</fullName>
    </submittedName>
</protein>
<evidence type="ECO:0000313" key="2">
    <source>
        <dbReference type="EMBL" id="GAE92867.1"/>
    </source>
</evidence>
<sequence length="150" mass="17028">MKHVKALLIKFVVTLVLLYIILGVMYEMTFGEVFLLSVILGVISYLIGGDMLILPKTNNTVATIADFGIAWIIIYWFADGMTRIDNLFAASLIGAIAVGVCEIFFHRYLSNNILPDDEQHDQNSATRNLKYQTEISEELETNEYEDKEKK</sequence>
<gene>
    <name evidence="2" type="ORF">JCM21714_1888</name>
</gene>
<feature type="transmembrane region" description="Helical" evidence="1">
    <location>
        <begin position="7"/>
        <end position="28"/>
    </location>
</feature>
<dbReference type="OrthoDB" id="2111682at2"/>
<keyword evidence="1" id="KW-0472">Membrane</keyword>
<reference evidence="2 3" key="1">
    <citation type="journal article" date="2014" name="Genome Announc.">
        <title>Draft Genome Sequence of the Boron-Tolerant and Moderately Halotolerant Bacterium Gracilibacillus boraciitolerans JCM 21714T.</title>
        <authorList>
            <person name="Ahmed I."/>
            <person name="Oshima K."/>
            <person name="Suda W."/>
            <person name="Kitamura K."/>
            <person name="Iida T."/>
            <person name="Ohmori Y."/>
            <person name="Fujiwara T."/>
            <person name="Hattori M."/>
            <person name="Ohkuma M."/>
        </authorList>
    </citation>
    <scope>NUCLEOTIDE SEQUENCE [LARGE SCALE GENOMIC DNA]</scope>
    <source>
        <strain evidence="2 3">JCM 21714</strain>
    </source>
</reference>
<dbReference type="Proteomes" id="UP000019102">
    <property type="component" value="Unassembled WGS sequence"/>
</dbReference>
<evidence type="ECO:0000313" key="3">
    <source>
        <dbReference type="Proteomes" id="UP000019102"/>
    </source>
</evidence>
<keyword evidence="1" id="KW-1133">Transmembrane helix</keyword>
<dbReference type="Pfam" id="PF10710">
    <property type="entry name" value="DUF2512"/>
    <property type="match status" value="1"/>
</dbReference>
<organism evidence="2 3">
    <name type="scientific">Gracilibacillus boraciitolerans JCM 21714</name>
    <dbReference type="NCBI Taxonomy" id="1298598"/>
    <lineage>
        <taxon>Bacteria</taxon>
        <taxon>Bacillati</taxon>
        <taxon>Bacillota</taxon>
        <taxon>Bacilli</taxon>
        <taxon>Bacillales</taxon>
        <taxon>Bacillaceae</taxon>
        <taxon>Gracilibacillus</taxon>
    </lineage>
</organism>
<dbReference type="STRING" id="1298598.JCM21714_1888"/>
<feature type="transmembrane region" description="Helical" evidence="1">
    <location>
        <begin position="34"/>
        <end position="54"/>
    </location>
</feature>